<sequence>MLQKTITKNESELICKIYFKNYSQISSDSFLETTNFKKNDNNFSLTTTKKTTTIFR</sequence>
<dbReference type="KEGG" id="vg:1463395"/>
<proteinExistence type="predicted"/>
<evidence type="ECO:0000313" key="2">
    <source>
        <dbReference type="Proteomes" id="UP000202129"/>
    </source>
</evidence>
<gene>
    <name evidence="1" type="primary">ORF_52</name>
</gene>
<dbReference type="EMBL" id="AF547984">
    <property type="protein sequence ID" value="AAP85689.1"/>
    <property type="molecule type" value="Genomic_DNA"/>
</dbReference>
<keyword evidence="2" id="KW-1185">Reference proteome</keyword>
<reference evidence="1 2" key="1">
    <citation type="journal article" date="2003" name="Virology">
        <title>The complete sequence of the Adoxophyes orana granulovirus genome.</title>
        <authorList>
            <person name="Wormleaton S."/>
            <person name="Kuzio J."/>
            <person name="Winstanley D."/>
        </authorList>
    </citation>
    <scope>NUCLEOTIDE SEQUENCE [LARGE SCALE GENOMIC DNA]</scope>
</reference>
<protein>
    <submittedName>
        <fullName evidence="1">ORF_52</fullName>
    </submittedName>
</protein>
<organism evidence="1 2">
    <name type="scientific">Adoxophyes orana granulovirus</name>
    <name type="common">AoGV</name>
    <dbReference type="NCBI Taxonomy" id="170617"/>
    <lineage>
        <taxon>Viruses</taxon>
        <taxon>Viruses incertae sedis</taxon>
        <taxon>Naldaviricetes</taxon>
        <taxon>Lefavirales</taxon>
        <taxon>Baculoviridae</taxon>
        <taxon>Betabaculovirus</taxon>
        <taxon>Betabaculovirus adoranae</taxon>
    </lineage>
</organism>
<dbReference type="RefSeq" id="NP_872506.1">
    <property type="nucleotide sequence ID" value="NC_005038.1"/>
</dbReference>
<evidence type="ECO:0000313" key="1">
    <source>
        <dbReference type="EMBL" id="AAP85689.1"/>
    </source>
</evidence>
<dbReference type="GeneID" id="1463395"/>
<name>Q7T9W3_GVAO</name>
<dbReference type="Proteomes" id="UP000202129">
    <property type="component" value="Segment"/>
</dbReference>
<accession>Q7T9W3</accession>
<organismHost>
    <name type="scientific">Adoxophyes</name>
    <dbReference type="NCBI Taxonomy" id="85584"/>
</organismHost>